<dbReference type="EMBL" id="JBBPCO010000001">
    <property type="protein sequence ID" value="MEK8088433.1"/>
    <property type="molecule type" value="Genomic_DNA"/>
</dbReference>
<accession>A0ABU9D4F2</accession>
<dbReference type="SUPFAM" id="SSF89000">
    <property type="entry name" value="post-HMGL domain-like"/>
    <property type="match status" value="1"/>
</dbReference>
<name>A0ABU9D4F2_9PROT</name>
<keyword evidence="5" id="KW-1185">Reference proteome</keyword>
<dbReference type="Pfam" id="PF02436">
    <property type="entry name" value="PYC_OADA"/>
    <property type="match status" value="1"/>
</dbReference>
<proteinExistence type="predicted"/>
<dbReference type="Pfam" id="PF00682">
    <property type="entry name" value="HMGL-like"/>
    <property type="match status" value="1"/>
</dbReference>
<keyword evidence="1" id="KW-0092">Biotin</keyword>
<evidence type="ECO:0000259" key="3">
    <source>
        <dbReference type="PROSITE" id="PS50991"/>
    </source>
</evidence>
<dbReference type="InterPro" id="IPR005776">
    <property type="entry name" value="OadA"/>
</dbReference>
<evidence type="ECO:0000313" key="5">
    <source>
        <dbReference type="Proteomes" id="UP001446205"/>
    </source>
</evidence>
<evidence type="ECO:0000313" key="4">
    <source>
        <dbReference type="EMBL" id="MEK8088433.1"/>
    </source>
</evidence>
<dbReference type="Gene3D" id="3.20.20.70">
    <property type="entry name" value="Aldolase class I"/>
    <property type="match status" value="1"/>
</dbReference>
<evidence type="ECO:0000259" key="2">
    <source>
        <dbReference type="PROSITE" id="PS50968"/>
    </source>
</evidence>
<dbReference type="InterPro" id="IPR000089">
    <property type="entry name" value="Biotin_lipoyl"/>
</dbReference>
<comment type="caution">
    <text evidence="4">The sequence shown here is derived from an EMBL/GenBank/DDBJ whole genome shotgun (WGS) entry which is preliminary data.</text>
</comment>
<evidence type="ECO:0000256" key="1">
    <source>
        <dbReference type="ARBA" id="ARBA00023267"/>
    </source>
</evidence>
<sequence>MQEQVFITETVLRDAHQSLLATRMRTEDMLPICDRLDRVGFWSLEVWGGATFDACLRFLGEDPWERLRKLRAALPNTRLQMLLRGQNLLGYRHYPDDVVEAFIERAAANGIDVFRVFDAMNDLRNLETSIRAIKDQGRHAQGAISYTESPVHTLDTFVEMARELTDMGCDSICVKDMAGLLTPQKAFELFSALRATTPLPLDSHSHDTAGLSALNHLRAIDGGARIIDTAISSLCCGASHAPTETMVIALADTAHDTGLDLALLQEIAAYFREIRRKYQAHESEFTGIDTRVQVNQVPGGMVSNLISQLRDHGALDRLDEVLAEIPRVRADFGYPPLVTPTSQIVGTQAVFNVLSGKRYEHITNETRNYLLGLYGKPKGRVAADLQRLAIGDVLPETGRPADRLSPELPSLRARIGDLASSEEDVLSYALFPDIATRFFEQRSHGKAFPEAPAPIPVDTSAKQRAPNDFHVTVHGETYHIRILGTGISHEAQRPYFVSVDGMPEEVYVEILNGAGAQAEAPATAAQEPSPAPRRRASLAGHVTTFMPATIVEVLVKSGDQVKAGDPVLVTEAMKMESEIHAPIGGRVVAVHVAKGDVVNPDEILIEIE</sequence>
<dbReference type="CDD" id="cd07937">
    <property type="entry name" value="DRE_TIM_PC_TC_5S"/>
    <property type="match status" value="1"/>
</dbReference>
<dbReference type="SUPFAM" id="SSF51230">
    <property type="entry name" value="Single hybrid motif"/>
    <property type="match status" value="1"/>
</dbReference>
<protein>
    <submittedName>
        <fullName evidence="4">Sodium-extruding oxaloacetate decarboxylase subunit alpha</fullName>
    </submittedName>
</protein>
<dbReference type="PANTHER" id="PTHR43778">
    <property type="entry name" value="PYRUVATE CARBOXYLASE"/>
    <property type="match status" value="1"/>
</dbReference>
<dbReference type="Gene3D" id="2.40.50.100">
    <property type="match status" value="1"/>
</dbReference>
<dbReference type="NCBIfam" id="TIGR01108">
    <property type="entry name" value="oadA"/>
    <property type="match status" value="1"/>
</dbReference>
<dbReference type="Proteomes" id="UP001446205">
    <property type="component" value="Unassembled WGS sequence"/>
</dbReference>
<reference evidence="4 5" key="1">
    <citation type="submission" date="2024-04" db="EMBL/GenBank/DDBJ databases">
        <authorList>
            <person name="Abashina T."/>
            <person name="Shaikin A."/>
        </authorList>
    </citation>
    <scope>NUCLEOTIDE SEQUENCE [LARGE SCALE GENOMIC DNA]</scope>
    <source>
        <strain evidence="4 5">AAFK</strain>
    </source>
</reference>
<dbReference type="Pfam" id="PF00364">
    <property type="entry name" value="Biotin_lipoyl"/>
    <property type="match status" value="1"/>
</dbReference>
<dbReference type="PROSITE" id="PS50991">
    <property type="entry name" value="PYR_CT"/>
    <property type="match status" value="1"/>
</dbReference>
<dbReference type="NCBIfam" id="NF006761">
    <property type="entry name" value="PRK09282.1"/>
    <property type="match status" value="1"/>
</dbReference>
<dbReference type="CDD" id="cd06850">
    <property type="entry name" value="biotinyl_domain"/>
    <property type="match status" value="1"/>
</dbReference>
<dbReference type="InterPro" id="IPR055268">
    <property type="entry name" value="PCB-like"/>
</dbReference>
<dbReference type="PANTHER" id="PTHR43778:SF2">
    <property type="entry name" value="PYRUVATE CARBOXYLASE, MITOCHONDRIAL"/>
    <property type="match status" value="1"/>
</dbReference>
<gene>
    <name evidence="4" type="primary">oadA</name>
    <name evidence="4" type="ORF">WOB96_01520</name>
</gene>
<dbReference type="SUPFAM" id="SSF51569">
    <property type="entry name" value="Aldolase"/>
    <property type="match status" value="1"/>
</dbReference>
<dbReference type="InterPro" id="IPR000891">
    <property type="entry name" value="PYR_CT"/>
</dbReference>
<feature type="domain" description="Lipoyl-binding" evidence="2">
    <location>
        <begin position="524"/>
        <end position="608"/>
    </location>
</feature>
<dbReference type="PROSITE" id="PS50968">
    <property type="entry name" value="BIOTINYL_LIPOYL"/>
    <property type="match status" value="1"/>
</dbReference>
<dbReference type="RefSeq" id="WP_341369495.1">
    <property type="nucleotide sequence ID" value="NZ_JBBPCO010000001.1"/>
</dbReference>
<dbReference type="InterPro" id="IPR013785">
    <property type="entry name" value="Aldolase_TIM"/>
</dbReference>
<organism evidence="4 5">
    <name type="scientific">Thermithiobacillus plumbiphilus</name>
    <dbReference type="NCBI Taxonomy" id="1729899"/>
    <lineage>
        <taxon>Bacteria</taxon>
        <taxon>Pseudomonadati</taxon>
        <taxon>Pseudomonadota</taxon>
        <taxon>Acidithiobacillia</taxon>
        <taxon>Acidithiobacillales</taxon>
        <taxon>Thermithiobacillaceae</taxon>
        <taxon>Thermithiobacillus</taxon>
    </lineage>
</organism>
<feature type="domain" description="Pyruvate carboxyltransferase" evidence="3">
    <location>
        <begin position="5"/>
        <end position="265"/>
    </location>
</feature>
<dbReference type="InterPro" id="IPR011053">
    <property type="entry name" value="Single_hybrid_motif"/>
</dbReference>
<dbReference type="InterPro" id="IPR003379">
    <property type="entry name" value="Carboxylase_cons_dom"/>
</dbReference>